<comment type="caution">
    <text evidence="1">The sequence shown here is derived from an EMBL/GenBank/DDBJ whole genome shotgun (WGS) entry which is preliminary data.</text>
</comment>
<accession>A0ABD1EMQ5</accession>
<evidence type="ECO:0000313" key="2">
    <source>
        <dbReference type="Proteomes" id="UP001566132"/>
    </source>
</evidence>
<name>A0ABD1EMQ5_HYPHA</name>
<protein>
    <submittedName>
        <fullName evidence="1">Uncharacterized protein</fullName>
    </submittedName>
</protein>
<dbReference type="Proteomes" id="UP001566132">
    <property type="component" value="Unassembled WGS sequence"/>
</dbReference>
<dbReference type="AlphaFoldDB" id="A0ABD1EMQ5"/>
<organism evidence="1 2">
    <name type="scientific">Hypothenemus hampei</name>
    <name type="common">Coffee berry borer</name>
    <dbReference type="NCBI Taxonomy" id="57062"/>
    <lineage>
        <taxon>Eukaryota</taxon>
        <taxon>Metazoa</taxon>
        <taxon>Ecdysozoa</taxon>
        <taxon>Arthropoda</taxon>
        <taxon>Hexapoda</taxon>
        <taxon>Insecta</taxon>
        <taxon>Pterygota</taxon>
        <taxon>Neoptera</taxon>
        <taxon>Endopterygota</taxon>
        <taxon>Coleoptera</taxon>
        <taxon>Polyphaga</taxon>
        <taxon>Cucujiformia</taxon>
        <taxon>Curculionidae</taxon>
        <taxon>Scolytinae</taxon>
        <taxon>Hypothenemus</taxon>
    </lineage>
</organism>
<sequence>MSNPNCHELYLRKLAPKTDEELLSQILQEQDDTNVVLSVREELMDRVMEECYKSYLKKQTVRFVVQCAYDALVKYLSFNFYYHPEAPDVSQAVWIPDPPIKPSPKDTWAYNAVAIGSADYKDYKNDDRWSFLDSPNSSESNETTINKESKNCSCMEHLCKCLVPPEEINKQQFDTSPGQPPCSKEKLISTFNILENIETDLDLSETSTDLSEQFTEKMIRDGSLAPRVEVKSKIKNKKVTSPQKKIKMEVQETVRNGSQASLFVLPPIRVNSTFYSKPVEKVVTKK</sequence>
<reference evidence="1 2" key="1">
    <citation type="submission" date="2024-05" db="EMBL/GenBank/DDBJ databases">
        <title>Genetic variation in Jamaican populations of the coffee berry borer (Hypothenemus hampei).</title>
        <authorList>
            <person name="Errbii M."/>
            <person name="Myrie A."/>
        </authorList>
    </citation>
    <scope>NUCLEOTIDE SEQUENCE [LARGE SCALE GENOMIC DNA]</scope>
    <source>
        <strain evidence="1">JA-Hopewell-2020-01-JO</strain>
        <tissue evidence="1">Whole body</tissue>
    </source>
</reference>
<keyword evidence="2" id="KW-1185">Reference proteome</keyword>
<gene>
    <name evidence="1" type="ORF">ABEB36_008681</name>
</gene>
<dbReference type="EMBL" id="JBDJPC010000006">
    <property type="protein sequence ID" value="KAL1497783.1"/>
    <property type="molecule type" value="Genomic_DNA"/>
</dbReference>
<proteinExistence type="predicted"/>
<evidence type="ECO:0000313" key="1">
    <source>
        <dbReference type="EMBL" id="KAL1497783.1"/>
    </source>
</evidence>